<feature type="compositionally biased region" description="Basic residues" evidence="2">
    <location>
        <begin position="1"/>
        <end position="15"/>
    </location>
</feature>
<keyword evidence="4" id="KW-1185">Reference proteome</keyword>
<evidence type="ECO:0000256" key="1">
    <source>
        <dbReference type="ARBA" id="ARBA00034127"/>
    </source>
</evidence>
<reference evidence="3 4" key="1">
    <citation type="submission" date="2021-08" db="EMBL/GenBank/DDBJ databases">
        <title>Draft Genome Sequence of Phanerochaete sordida strain YK-624.</title>
        <authorList>
            <person name="Mori T."/>
            <person name="Dohra H."/>
            <person name="Suzuki T."/>
            <person name="Kawagishi H."/>
            <person name="Hirai H."/>
        </authorList>
    </citation>
    <scope>NUCLEOTIDE SEQUENCE [LARGE SCALE GENOMIC DNA]</scope>
    <source>
        <strain evidence="3 4">YK-624</strain>
    </source>
</reference>
<evidence type="ECO:0000313" key="4">
    <source>
        <dbReference type="Proteomes" id="UP000703269"/>
    </source>
</evidence>
<organism evidence="3 4">
    <name type="scientific">Phanerochaete sordida</name>
    <dbReference type="NCBI Taxonomy" id="48140"/>
    <lineage>
        <taxon>Eukaryota</taxon>
        <taxon>Fungi</taxon>
        <taxon>Dikarya</taxon>
        <taxon>Basidiomycota</taxon>
        <taxon>Agaricomycotina</taxon>
        <taxon>Agaricomycetes</taxon>
        <taxon>Polyporales</taxon>
        <taxon>Phanerochaetaceae</taxon>
        <taxon>Phanerochaete</taxon>
    </lineage>
</organism>
<dbReference type="InterPro" id="IPR021346">
    <property type="entry name" value="Tma16"/>
</dbReference>
<feature type="region of interest" description="Disordered" evidence="2">
    <location>
        <begin position="179"/>
        <end position="204"/>
    </location>
</feature>
<dbReference type="OrthoDB" id="270284at2759"/>
<comment type="similarity">
    <text evidence="1">Belongs to the TMA16 family.</text>
</comment>
<accession>A0A9P3LDV6</accession>
<dbReference type="Gene3D" id="1.20.1440.170">
    <property type="entry name" value="Translation machinery-associated protein 16-like"/>
    <property type="match status" value="1"/>
</dbReference>
<dbReference type="EMBL" id="BPQB01000019">
    <property type="protein sequence ID" value="GJE90969.1"/>
    <property type="molecule type" value="Genomic_DNA"/>
</dbReference>
<name>A0A9P3LDV6_9APHY</name>
<gene>
    <name evidence="3" type="ORF">PsYK624_071160</name>
</gene>
<dbReference type="Pfam" id="PF11176">
    <property type="entry name" value="Tma16"/>
    <property type="match status" value="1"/>
</dbReference>
<sequence length="228" mass="25890">MPPKAAPKKGGKPKKEKLFHPLSRKADQLVRAQHRKSKLQELAKERTKKQGVEADIYGFFYHAIPPEGVFSLEDIHTIVRDVWLTRYDSMLEEEKAQRRPGRPKSTKEQKIEELKLREAEEYRTGFQVIDLTEPANVALFKQWDQKAPSYIKQLRFIRISSSSPETYTVVKWGIHPSLPKPPKPAAAETSASSTSAHDVAMDEDEVPLLLDPSVRFSSTITGMDEIPA</sequence>
<dbReference type="PANTHER" id="PTHR13349:SF2">
    <property type="entry name" value="TRANSLATION MACHINERY-ASSOCIATED PROTEIN 16"/>
    <property type="match status" value="1"/>
</dbReference>
<dbReference type="InterPro" id="IPR038356">
    <property type="entry name" value="Tma16_sf"/>
</dbReference>
<proteinExistence type="inferred from homology"/>
<protein>
    <submittedName>
        <fullName evidence="3">Translation machinery-associated protein 16 domain-containing protein</fullName>
    </submittedName>
</protein>
<feature type="compositionally biased region" description="Low complexity" evidence="2">
    <location>
        <begin position="185"/>
        <end position="196"/>
    </location>
</feature>
<evidence type="ECO:0000256" key="2">
    <source>
        <dbReference type="SAM" id="MobiDB-lite"/>
    </source>
</evidence>
<dbReference type="Proteomes" id="UP000703269">
    <property type="component" value="Unassembled WGS sequence"/>
</dbReference>
<dbReference type="PANTHER" id="PTHR13349">
    <property type="entry name" value="TRANSLATION MACHINERY-ASSOCIATED PROTEIN 16"/>
    <property type="match status" value="1"/>
</dbReference>
<evidence type="ECO:0000313" key="3">
    <source>
        <dbReference type="EMBL" id="GJE90969.1"/>
    </source>
</evidence>
<feature type="region of interest" description="Disordered" evidence="2">
    <location>
        <begin position="1"/>
        <end position="44"/>
    </location>
</feature>
<dbReference type="GO" id="GO:0005634">
    <property type="term" value="C:nucleus"/>
    <property type="evidence" value="ECO:0007669"/>
    <property type="project" value="TreeGrafter"/>
</dbReference>
<feature type="compositionally biased region" description="Basic and acidic residues" evidence="2">
    <location>
        <begin position="16"/>
        <end position="28"/>
    </location>
</feature>
<dbReference type="AlphaFoldDB" id="A0A9P3LDV6"/>
<comment type="caution">
    <text evidence="3">The sequence shown here is derived from an EMBL/GenBank/DDBJ whole genome shotgun (WGS) entry which is preliminary data.</text>
</comment>